<accession>W0VA06</accession>
<sequence>MASQFKQSLSSPLRAGWAPALALLLALAGCAQAPRHAAPIVVPLTTTVEGADAKLEKVSLERAEAEAVYAASEQVCYAKFFVNNCLDKAKEVRRMALLQLRAIEVEASHFKRADSVARRDAELERGLQDAAADAAARAAAPPAPLKVVAPEPAPPASGKTLAQRQAEHDLKIKQLADQEQAEAGARAAKAAEYQRRQAEALERQKKVADTVAQKQAGAAAKAAADAAAAAAAEAAAAAADAKK</sequence>
<dbReference type="eggNOG" id="COG3064">
    <property type="taxonomic scope" value="Bacteria"/>
</dbReference>
<dbReference type="OrthoDB" id="8777086at2"/>
<gene>
    <name evidence="3" type="ORF">GJA_3481</name>
</gene>
<proteinExistence type="predicted"/>
<evidence type="ECO:0000256" key="1">
    <source>
        <dbReference type="SAM" id="MobiDB-lite"/>
    </source>
</evidence>
<dbReference type="PROSITE" id="PS51257">
    <property type="entry name" value="PROKAR_LIPOPROTEIN"/>
    <property type="match status" value="1"/>
</dbReference>
<evidence type="ECO:0000313" key="3">
    <source>
        <dbReference type="EMBL" id="CDG84097.1"/>
    </source>
</evidence>
<feature type="compositionally biased region" description="Low complexity" evidence="1">
    <location>
        <begin position="212"/>
        <end position="223"/>
    </location>
</feature>
<keyword evidence="2" id="KW-0732">Signal</keyword>
<reference evidence="3 4" key="1">
    <citation type="journal article" date="2015" name="Genome Announc.">
        <title>Genome Sequence of Mushroom Soft-Rot Pathogen Janthinobacterium agaricidamnosum.</title>
        <authorList>
            <person name="Graupner K."/>
            <person name="Lackner G."/>
            <person name="Hertweck C."/>
        </authorList>
    </citation>
    <scope>NUCLEOTIDE SEQUENCE [LARGE SCALE GENOMIC DNA]</scope>
    <source>
        <strain evidence="4">NBRC 102515 / DSM 9628</strain>
    </source>
</reference>
<dbReference type="PATRIC" id="fig|1349767.4.peg.82"/>
<evidence type="ECO:0000313" key="4">
    <source>
        <dbReference type="Proteomes" id="UP000027604"/>
    </source>
</evidence>
<dbReference type="AlphaFoldDB" id="W0VA06"/>
<dbReference type="RefSeq" id="WP_081905642.1">
    <property type="nucleotide sequence ID" value="NZ_BCTH01000054.1"/>
</dbReference>
<dbReference type="KEGG" id="jag:GJA_3481"/>
<evidence type="ECO:0008006" key="5">
    <source>
        <dbReference type="Google" id="ProtNLM"/>
    </source>
</evidence>
<protein>
    <recommendedName>
        <fullName evidence="5">Lipoprotein</fullName>
    </recommendedName>
</protein>
<name>W0VA06_9BURK</name>
<feature type="signal peptide" evidence="2">
    <location>
        <begin position="1"/>
        <end position="33"/>
    </location>
</feature>
<dbReference type="Proteomes" id="UP000027604">
    <property type="component" value="Chromosome I"/>
</dbReference>
<dbReference type="HOGENOM" id="CLU_1025678_0_0_4"/>
<feature type="chain" id="PRO_5004797746" description="Lipoprotein" evidence="2">
    <location>
        <begin position="34"/>
        <end position="243"/>
    </location>
</feature>
<dbReference type="STRING" id="1349767.GJA_3481"/>
<feature type="region of interest" description="Disordered" evidence="1">
    <location>
        <begin position="142"/>
        <end position="166"/>
    </location>
</feature>
<keyword evidence="4" id="KW-1185">Reference proteome</keyword>
<organism evidence="3 4">
    <name type="scientific">Janthinobacterium agaricidamnosum NBRC 102515 = DSM 9628</name>
    <dbReference type="NCBI Taxonomy" id="1349767"/>
    <lineage>
        <taxon>Bacteria</taxon>
        <taxon>Pseudomonadati</taxon>
        <taxon>Pseudomonadota</taxon>
        <taxon>Betaproteobacteria</taxon>
        <taxon>Burkholderiales</taxon>
        <taxon>Oxalobacteraceae</taxon>
        <taxon>Janthinobacterium</taxon>
    </lineage>
</organism>
<feature type="region of interest" description="Disordered" evidence="1">
    <location>
        <begin position="202"/>
        <end position="223"/>
    </location>
</feature>
<dbReference type="EMBL" id="HG322949">
    <property type="protein sequence ID" value="CDG84097.1"/>
    <property type="molecule type" value="Genomic_DNA"/>
</dbReference>
<evidence type="ECO:0000256" key="2">
    <source>
        <dbReference type="SAM" id="SignalP"/>
    </source>
</evidence>